<dbReference type="PANTHER" id="PTHR43312">
    <property type="entry name" value="D-THREO-ALDOSE 1-DEHYDROGENASE"/>
    <property type="match status" value="1"/>
</dbReference>
<dbReference type="EMBL" id="JACRSN010000003">
    <property type="protein sequence ID" value="MBC8532885.1"/>
    <property type="molecule type" value="Genomic_DNA"/>
</dbReference>
<keyword evidence="3" id="KW-0411">Iron-sulfur</keyword>
<dbReference type="PROSITE" id="PS00198">
    <property type="entry name" value="4FE4S_FER_1"/>
    <property type="match status" value="1"/>
</dbReference>
<dbReference type="InterPro" id="IPR023210">
    <property type="entry name" value="NADP_OxRdtase_dom"/>
</dbReference>
<comment type="caution">
    <text evidence="6">The sequence shown here is derived from an EMBL/GenBank/DDBJ whole genome shotgun (WGS) entry which is preliminary data.</text>
</comment>
<dbReference type="CDD" id="cd19096">
    <property type="entry name" value="AKR_Fe-S_oxidoreductase"/>
    <property type="match status" value="1"/>
</dbReference>
<keyword evidence="7" id="KW-1185">Reference proteome</keyword>
<protein>
    <submittedName>
        <fullName evidence="6">Aldo/keto reductase</fullName>
    </submittedName>
</protein>
<dbReference type="Pfam" id="PF13187">
    <property type="entry name" value="Fer4_9"/>
    <property type="match status" value="1"/>
</dbReference>
<evidence type="ECO:0000313" key="7">
    <source>
        <dbReference type="Proteomes" id="UP000651482"/>
    </source>
</evidence>
<evidence type="ECO:0000256" key="1">
    <source>
        <dbReference type="ARBA" id="ARBA00022723"/>
    </source>
</evidence>
<evidence type="ECO:0000256" key="2">
    <source>
        <dbReference type="ARBA" id="ARBA00023004"/>
    </source>
</evidence>
<feature type="domain" description="4Fe-4S ferredoxin-type" evidence="5">
    <location>
        <begin position="299"/>
        <end position="376"/>
    </location>
</feature>
<evidence type="ECO:0000259" key="4">
    <source>
        <dbReference type="Pfam" id="PF00248"/>
    </source>
</evidence>
<dbReference type="PANTHER" id="PTHR43312:SF2">
    <property type="entry name" value="OXIDOREDUCTASE"/>
    <property type="match status" value="1"/>
</dbReference>
<dbReference type="Gene3D" id="3.20.20.100">
    <property type="entry name" value="NADP-dependent oxidoreductase domain"/>
    <property type="match status" value="1"/>
</dbReference>
<keyword evidence="1" id="KW-0479">Metal-binding</keyword>
<feature type="domain" description="NADP-dependent oxidoreductase" evidence="4">
    <location>
        <begin position="16"/>
        <end position="280"/>
    </location>
</feature>
<proteinExistence type="predicted"/>
<sequence>METRIYKKTGKPISLLGFGCMRLPRLNDEKPDIDISTAESMIDRAYARGVNYFDTAYMYHEGMSETFLGHALKKYPRESFYLADKMPGCMGIVHSLEDGKRIFAEQLQRCGVDYFDFYLLHNAASIAHFEETYLKTGVLDYLLEEKAAGRIRNLGFSFHGNLETFEYLMQARKWDFAQIQLNYLDWDGQGAGKLYACAVAHDVPVIVMEPVKGGTLVSLCDEAVNILHAADPQHSVASWAIRFAASLPGVLTVLSGMSTPAQVEDNLATVGAFQPLSEAEREVLQNAVSAYLAKRAVPCTGCRYCMDCPAGVDIPRVFSVYNTCAVKSLLPNATQDEAERLEKTAAFQKAYAEIPESAQAHNCVSCLACEQHCPQGIQIHQLMAEISKLEPAR</sequence>
<evidence type="ECO:0000256" key="3">
    <source>
        <dbReference type="ARBA" id="ARBA00023014"/>
    </source>
</evidence>
<dbReference type="SUPFAM" id="SSF46548">
    <property type="entry name" value="alpha-helical ferredoxin"/>
    <property type="match status" value="1"/>
</dbReference>
<name>A0A926D5N9_9FIRM</name>
<dbReference type="InterPro" id="IPR017900">
    <property type="entry name" value="4Fe4S_Fe_S_CS"/>
</dbReference>
<dbReference type="Gene3D" id="1.10.1060.10">
    <property type="entry name" value="Alpha-helical ferredoxin"/>
    <property type="match status" value="1"/>
</dbReference>
<dbReference type="GO" id="GO:0051536">
    <property type="term" value="F:iron-sulfur cluster binding"/>
    <property type="evidence" value="ECO:0007669"/>
    <property type="project" value="UniProtKB-KW"/>
</dbReference>
<dbReference type="InterPro" id="IPR009051">
    <property type="entry name" value="Helical_ferredxn"/>
</dbReference>
<dbReference type="AlphaFoldDB" id="A0A926D5N9"/>
<dbReference type="Pfam" id="PF00248">
    <property type="entry name" value="Aldo_ket_red"/>
    <property type="match status" value="1"/>
</dbReference>
<dbReference type="SUPFAM" id="SSF51430">
    <property type="entry name" value="NAD(P)-linked oxidoreductase"/>
    <property type="match status" value="1"/>
</dbReference>
<organism evidence="6 7">
    <name type="scientific">Yeguia hominis</name>
    <dbReference type="NCBI Taxonomy" id="2763662"/>
    <lineage>
        <taxon>Bacteria</taxon>
        <taxon>Bacillati</taxon>
        <taxon>Bacillota</taxon>
        <taxon>Clostridia</taxon>
        <taxon>Eubacteriales</taxon>
        <taxon>Yeguiaceae</taxon>
        <taxon>Yeguia</taxon>
    </lineage>
</organism>
<dbReference type="InterPro" id="IPR017896">
    <property type="entry name" value="4Fe4S_Fe-S-bd"/>
</dbReference>
<gene>
    <name evidence="6" type="ORF">IAG03_02475</name>
</gene>
<dbReference type="RefSeq" id="WP_249318160.1">
    <property type="nucleotide sequence ID" value="NZ_JACRSN010000003.1"/>
</dbReference>
<dbReference type="GO" id="GO:0046872">
    <property type="term" value="F:metal ion binding"/>
    <property type="evidence" value="ECO:0007669"/>
    <property type="project" value="UniProtKB-KW"/>
</dbReference>
<dbReference type="InterPro" id="IPR053135">
    <property type="entry name" value="AKR2_Oxidoreductase"/>
</dbReference>
<evidence type="ECO:0000313" key="6">
    <source>
        <dbReference type="EMBL" id="MBC8532885.1"/>
    </source>
</evidence>
<dbReference type="InterPro" id="IPR036812">
    <property type="entry name" value="NAD(P)_OxRdtase_dom_sf"/>
</dbReference>
<accession>A0A926D5N9</accession>
<evidence type="ECO:0000259" key="5">
    <source>
        <dbReference type="Pfam" id="PF13187"/>
    </source>
</evidence>
<dbReference type="Proteomes" id="UP000651482">
    <property type="component" value="Unassembled WGS sequence"/>
</dbReference>
<reference evidence="6" key="1">
    <citation type="submission" date="2020-08" db="EMBL/GenBank/DDBJ databases">
        <title>Genome public.</title>
        <authorList>
            <person name="Liu C."/>
            <person name="Sun Q."/>
        </authorList>
    </citation>
    <scope>NUCLEOTIDE SEQUENCE</scope>
    <source>
        <strain evidence="6">NSJ-40</strain>
    </source>
</reference>
<keyword evidence="2" id="KW-0408">Iron</keyword>